<reference evidence="8" key="1">
    <citation type="submission" date="2015-10" db="EMBL/GenBank/DDBJ databases">
        <authorList>
            <person name="Devillers H."/>
        </authorList>
    </citation>
    <scope>NUCLEOTIDE SEQUENCE [LARGE SCALE GENOMIC DNA]</scope>
</reference>
<dbReference type="EMBL" id="LN890549">
    <property type="protein sequence ID" value="CUS25016.1"/>
    <property type="molecule type" value="Genomic_DNA"/>
</dbReference>
<comment type="similarity">
    <text evidence="5">Belongs to the BI1 family.</text>
</comment>
<feature type="transmembrane region" description="Helical" evidence="5">
    <location>
        <begin position="80"/>
        <end position="98"/>
    </location>
</feature>
<keyword evidence="2 5" id="KW-0812">Transmembrane</keyword>
<feature type="region of interest" description="Disordered" evidence="6">
    <location>
        <begin position="1"/>
        <end position="43"/>
    </location>
</feature>
<feature type="transmembrane region" description="Helical" evidence="5">
    <location>
        <begin position="294"/>
        <end position="313"/>
    </location>
</feature>
<feature type="transmembrane region" description="Helical" evidence="5">
    <location>
        <begin position="198"/>
        <end position="219"/>
    </location>
</feature>
<organism evidence="7 8">
    <name type="scientific">Lachancea quebecensis</name>
    <dbReference type="NCBI Taxonomy" id="1654605"/>
    <lineage>
        <taxon>Eukaryota</taxon>
        <taxon>Fungi</taxon>
        <taxon>Dikarya</taxon>
        <taxon>Ascomycota</taxon>
        <taxon>Saccharomycotina</taxon>
        <taxon>Saccharomycetes</taxon>
        <taxon>Saccharomycetales</taxon>
        <taxon>Saccharomycetaceae</taxon>
        <taxon>Lachancea</taxon>
    </lineage>
</organism>
<keyword evidence="3 5" id="KW-1133">Transmembrane helix</keyword>
<dbReference type="PANTHER" id="PTHR23291">
    <property type="entry name" value="BAX INHIBITOR-RELATED"/>
    <property type="match status" value="1"/>
</dbReference>
<evidence type="ECO:0000256" key="6">
    <source>
        <dbReference type="SAM" id="MobiDB-lite"/>
    </source>
</evidence>
<dbReference type="OrthoDB" id="7933078at2759"/>
<dbReference type="Proteomes" id="UP000236544">
    <property type="component" value="Unassembled WGS sequence"/>
</dbReference>
<comment type="subcellular location">
    <subcellularLocation>
        <location evidence="1">Membrane</location>
        <topology evidence="1">Multi-pass membrane protein</topology>
    </subcellularLocation>
</comment>
<name>A0A0P1L3Q3_9SACH</name>
<dbReference type="AlphaFoldDB" id="A0A0P1L3Q3"/>
<evidence type="ECO:0000256" key="5">
    <source>
        <dbReference type="RuleBase" id="RU004379"/>
    </source>
</evidence>
<keyword evidence="8" id="KW-1185">Reference proteome</keyword>
<dbReference type="InterPro" id="IPR006214">
    <property type="entry name" value="Bax_inhibitor_1-related"/>
</dbReference>
<proteinExistence type="inferred from homology"/>
<feature type="transmembrane region" description="Helical" evidence="5">
    <location>
        <begin position="231"/>
        <end position="254"/>
    </location>
</feature>
<feature type="transmembrane region" description="Helical" evidence="5">
    <location>
        <begin position="113"/>
        <end position="131"/>
    </location>
</feature>
<sequence length="318" mass="35150">MKDSADTSLPAPPAYSDAAAPSKGTGPSAAAAAAAASPPPVSPSYYQTDETRDFIPDDFKFSTTVVSCEPVVRRWFMRKVYTLLSCQILFSFAFSAWVSNTPSAQAFILRKQWLFFLAMLGGLVSCVWLTLAPRAEDVAQEPLLAPAADGAADPARAPARSPWYCLSYRGQLGLLGFFTFCEAYTLSIVTVAYNSQLILSAMLITGVVVVAVTAMALSDRFESTVTHSSSIYYWLNIALWLLIGVGFSSLFFGMNSTIDLIYSWLGATVFTIYLFIDTQMIFRKVYPDEEIRCAMMLYLDIINLFLYILRILGRNRDD</sequence>
<evidence type="ECO:0000256" key="3">
    <source>
        <dbReference type="ARBA" id="ARBA00022989"/>
    </source>
</evidence>
<evidence type="ECO:0000256" key="1">
    <source>
        <dbReference type="ARBA" id="ARBA00004141"/>
    </source>
</evidence>
<keyword evidence="4 5" id="KW-0472">Membrane</keyword>
<evidence type="ECO:0000256" key="2">
    <source>
        <dbReference type="ARBA" id="ARBA00022692"/>
    </source>
</evidence>
<evidence type="ECO:0000313" key="7">
    <source>
        <dbReference type="EMBL" id="CUS25016.1"/>
    </source>
</evidence>
<dbReference type="PANTHER" id="PTHR23291:SF50">
    <property type="entry name" value="PROTEIN LIFEGUARD 4"/>
    <property type="match status" value="1"/>
</dbReference>
<dbReference type="GO" id="GO:0016020">
    <property type="term" value="C:membrane"/>
    <property type="evidence" value="ECO:0007669"/>
    <property type="project" value="UniProtKB-SubCell"/>
</dbReference>
<protein>
    <submittedName>
        <fullName evidence="7">LAQU0S23e01134g1_1</fullName>
    </submittedName>
</protein>
<feature type="compositionally biased region" description="Low complexity" evidence="6">
    <location>
        <begin position="14"/>
        <end position="36"/>
    </location>
</feature>
<accession>A0A0P1L3Q3</accession>
<dbReference type="Pfam" id="PF01027">
    <property type="entry name" value="Bax1-I"/>
    <property type="match status" value="1"/>
</dbReference>
<feature type="transmembrane region" description="Helical" evidence="5">
    <location>
        <begin position="172"/>
        <end position="192"/>
    </location>
</feature>
<feature type="transmembrane region" description="Helical" evidence="5">
    <location>
        <begin position="260"/>
        <end position="282"/>
    </location>
</feature>
<evidence type="ECO:0000313" key="8">
    <source>
        <dbReference type="Proteomes" id="UP000236544"/>
    </source>
</evidence>
<evidence type="ECO:0000256" key="4">
    <source>
        <dbReference type="ARBA" id="ARBA00023136"/>
    </source>
</evidence>
<gene>
    <name evidence="7" type="ORF">LAQU0_S23e01134g</name>
</gene>